<keyword evidence="3" id="KW-0687">Ribonucleoprotein</keyword>
<gene>
    <name evidence="2" type="ORF">SCF082_LOCUS1244</name>
    <name evidence="3" type="ORF">SCF082_LOCUS18889</name>
</gene>
<dbReference type="Proteomes" id="UP001642464">
    <property type="component" value="Unassembled WGS sequence"/>
</dbReference>
<keyword evidence="3" id="KW-0689">Ribosomal protein</keyword>
<evidence type="ECO:0000313" key="3">
    <source>
        <dbReference type="EMBL" id="CAK9029657.1"/>
    </source>
</evidence>
<dbReference type="EMBL" id="CAXAMM010012736">
    <property type="protein sequence ID" value="CAK9029657.1"/>
    <property type="molecule type" value="Genomic_DNA"/>
</dbReference>
<accession>A0ABP0KSY2</accession>
<feature type="compositionally biased region" description="Acidic residues" evidence="1">
    <location>
        <begin position="172"/>
        <end position="191"/>
    </location>
</feature>
<feature type="region of interest" description="Disordered" evidence="1">
    <location>
        <begin position="133"/>
        <end position="245"/>
    </location>
</feature>
<sequence>MKQQSGHLHIQVELAGKLHANLPPTVVSLLENPEYKGGGLIALPESKYVKTPTAKEISQNAMWLLPLVLSAYMMTDAFLELDRVLGKKLFRPQPGETRVKLAAYEACKAKKCVGALRALWRSSKTGGMDDNIRRLKSFLLPSPEPSRRRRRGQEPESSSDMDNDDRLAVSDPESEEPEPDSEEECEPEPVEEAPAPIADASMSSAESDTGSEEVDAKSVAKTECTSTTLRLGETSPKSSESSACL</sequence>
<dbReference type="GO" id="GO:0005840">
    <property type="term" value="C:ribosome"/>
    <property type="evidence" value="ECO:0007669"/>
    <property type="project" value="UniProtKB-KW"/>
</dbReference>
<evidence type="ECO:0000256" key="1">
    <source>
        <dbReference type="SAM" id="MobiDB-lite"/>
    </source>
</evidence>
<dbReference type="EMBL" id="CAXAMM010000581">
    <property type="protein sequence ID" value="CAK8988091.1"/>
    <property type="molecule type" value="Genomic_DNA"/>
</dbReference>
<protein>
    <submittedName>
        <fullName evidence="3">30S ribosomal protein S6</fullName>
    </submittedName>
</protein>
<feature type="compositionally biased region" description="Polar residues" evidence="1">
    <location>
        <begin position="223"/>
        <end position="245"/>
    </location>
</feature>
<comment type="caution">
    <text evidence="3">The sequence shown here is derived from an EMBL/GenBank/DDBJ whole genome shotgun (WGS) entry which is preliminary data.</text>
</comment>
<evidence type="ECO:0000313" key="2">
    <source>
        <dbReference type="EMBL" id="CAK8988091.1"/>
    </source>
</evidence>
<organism evidence="3 4">
    <name type="scientific">Durusdinium trenchii</name>
    <dbReference type="NCBI Taxonomy" id="1381693"/>
    <lineage>
        <taxon>Eukaryota</taxon>
        <taxon>Sar</taxon>
        <taxon>Alveolata</taxon>
        <taxon>Dinophyceae</taxon>
        <taxon>Suessiales</taxon>
        <taxon>Symbiodiniaceae</taxon>
        <taxon>Durusdinium</taxon>
    </lineage>
</organism>
<proteinExistence type="predicted"/>
<name>A0ABP0KSY2_9DINO</name>
<keyword evidence="4" id="KW-1185">Reference proteome</keyword>
<reference evidence="3 4" key="1">
    <citation type="submission" date="2024-02" db="EMBL/GenBank/DDBJ databases">
        <authorList>
            <person name="Chen Y."/>
            <person name="Shah S."/>
            <person name="Dougan E. K."/>
            <person name="Thang M."/>
            <person name="Chan C."/>
        </authorList>
    </citation>
    <scope>NUCLEOTIDE SEQUENCE [LARGE SCALE GENOMIC DNA]</scope>
</reference>
<evidence type="ECO:0000313" key="4">
    <source>
        <dbReference type="Proteomes" id="UP001642464"/>
    </source>
</evidence>